<dbReference type="AlphaFoldDB" id="A0A369M6L1"/>
<evidence type="ECO:0000256" key="4">
    <source>
        <dbReference type="ARBA" id="ARBA00023163"/>
    </source>
</evidence>
<dbReference type="InterPro" id="IPR009061">
    <property type="entry name" value="DNA-bd_dom_put_sf"/>
</dbReference>
<feature type="domain" description="HTH merR-type" evidence="5">
    <location>
        <begin position="1"/>
        <end position="61"/>
    </location>
</feature>
<dbReference type="PANTHER" id="PTHR30204:SF69">
    <property type="entry name" value="MERR-FAMILY TRANSCRIPTIONAL REGULATOR"/>
    <property type="match status" value="1"/>
</dbReference>
<dbReference type="GO" id="GO:0003700">
    <property type="term" value="F:DNA-binding transcription factor activity"/>
    <property type="evidence" value="ECO:0007669"/>
    <property type="project" value="InterPro"/>
</dbReference>
<keyword evidence="7" id="KW-1185">Reference proteome</keyword>
<comment type="caution">
    <text evidence="6">The sequence shown here is derived from an EMBL/GenBank/DDBJ whole genome shotgun (WGS) entry which is preliminary data.</text>
</comment>
<evidence type="ECO:0000259" key="5">
    <source>
        <dbReference type="PROSITE" id="PS50937"/>
    </source>
</evidence>
<evidence type="ECO:0000256" key="2">
    <source>
        <dbReference type="ARBA" id="ARBA00023015"/>
    </source>
</evidence>
<sequence length="272" mass="31377">MCNVSRELLVHYDKIGLLKPKEVRGNGYRYYSLKQLYLFDVVRFFMDAGMSTKEIKEYLDNHTTQLFLDSIQASIDRMGQQRDILDARIGMMEKMRYLTQRAVTFPKEQPRLSYWDETWFLTTEVRRERSQQAYAQAVSEHSDFCRNGAGMATFPLGRVIDIPNPDDPSEFYYTKLVTWISPPRDAAHLEGRVECKPKGNYAVVLHQGGTSTVARSYEKLLAYVEREGFRMRGPLYELDMNSYLMSASADDYLLHISVLVDVEDAAERGGGE</sequence>
<accession>A0A369M6L1</accession>
<evidence type="ECO:0000313" key="7">
    <source>
        <dbReference type="Proteomes" id="UP000254000"/>
    </source>
</evidence>
<dbReference type="Pfam" id="PF13411">
    <property type="entry name" value="MerR_1"/>
    <property type="match status" value="1"/>
</dbReference>
<dbReference type="Pfam" id="PF06445">
    <property type="entry name" value="GyrI-like"/>
    <property type="match status" value="1"/>
</dbReference>
<evidence type="ECO:0000313" key="6">
    <source>
        <dbReference type="EMBL" id="RDB66557.1"/>
    </source>
</evidence>
<dbReference type="PANTHER" id="PTHR30204">
    <property type="entry name" value="REDOX-CYCLING DRUG-SENSING TRANSCRIPTIONAL ACTIVATOR SOXR"/>
    <property type="match status" value="1"/>
</dbReference>
<dbReference type="InterPro" id="IPR047057">
    <property type="entry name" value="MerR_fam"/>
</dbReference>
<organism evidence="6 7">
    <name type="scientific">Gordonibacter pamelaeae</name>
    <dbReference type="NCBI Taxonomy" id="471189"/>
    <lineage>
        <taxon>Bacteria</taxon>
        <taxon>Bacillati</taxon>
        <taxon>Actinomycetota</taxon>
        <taxon>Coriobacteriia</taxon>
        <taxon>Eggerthellales</taxon>
        <taxon>Eggerthellaceae</taxon>
        <taxon>Gordonibacter</taxon>
    </lineage>
</organism>
<dbReference type="SUPFAM" id="SSF46955">
    <property type="entry name" value="Putative DNA-binding domain"/>
    <property type="match status" value="1"/>
</dbReference>
<dbReference type="SMART" id="SM00422">
    <property type="entry name" value="HTH_MERR"/>
    <property type="match status" value="1"/>
</dbReference>
<evidence type="ECO:0000256" key="1">
    <source>
        <dbReference type="ARBA" id="ARBA00022491"/>
    </source>
</evidence>
<keyword evidence="3" id="KW-0238">DNA-binding</keyword>
<dbReference type="InterPro" id="IPR029442">
    <property type="entry name" value="GyrI-like"/>
</dbReference>
<name>A0A369M6L1_9ACTN</name>
<dbReference type="Gene3D" id="3.20.80.10">
    <property type="entry name" value="Regulatory factor, effector binding domain"/>
    <property type="match status" value="1"/>
</dbReference>
<reference evidence="6 7" key="1">
    <citation type="journal article" date="2018" name="Elife">
        <title>Discovery and characterization of a prevalent human gut bacterial enzyme sufficient for the inactivation of a family of plant toxins.</title>
        <authorList>
            <person name="Koppel N."/>
            <person name="Bisanz J.E."/>
            <person name="Pandelia M.E."/>
            <person name="Turnbaugh P.J."/>
            <person name="Balskus E.P."/>
        </authorList>
    </citation>
    <scope>NUCLEOTIDE SEQUENCE [LARGE SCALE GENOMIC DNA]</scope>
    <source>
        <strain evidence="6 7">3C</strain>
    </source>
</reference>
<gene>
    <name evidence="6" type="ORF">C1877_03460</name>
</gene>
<dbReference type="EMBL" id="PPTS01000002">
    <property type="protein sequence ID" value="RDB66557.1"/>
    <property type="molecule type" value="Genomic_DNA"/>
</dbReference>
<keyword evidence="1" id="KW-0678">Repressor</keyword>
<dbReference type="InterPro" id="IPR000551">
    <property type="entry name" value="MerR-type_HTH_dom"/>
</dbReference>
<dbReference type="SUPFAM" id="SSF55136">
    <property type="entry name" value="Probable bacterial effector-binding domain"/>
    <property type="match status" value="1"/>
</dbReference>
<dbReference type="GO" id="GO:0003677">
    <property type="term" value="F:DNA binding"/>
    <property type="evidence" value="ECO:0007669"/>
    <property type="project" value="UniProtKB-KW"/>
</dbReference>
<keyword evidence="4" id="KW-0804">Transcription</keyword>
<protein>
    <submittedName>
        <fullName evidence="6">MerR family transcriptional regulator</fullName>
    </submittedName>
</protein>
<dbReference type="PROSITE" id="PS50937">
    <property type="entry name" value="HTH_MERR_2"/>
    <property type="match status" value="1"/>
</dbReference>
<dbReference type="Gene3D" id="1.10.1660.10">
    <property type="match status" value="1"/>
</dbReference>
<proteinExistence type="predicted"/>
<evidence type="ECO:0000256" key="3">
    <source>
        <dbReference type="ARBA" id="ARBA00023125"/>
    </source>
</evidence>
<dbReference type="OrthoDB" id="7849865at2"/>
<dbReference type="InterPro" id="IPR011256">
    <property type="entry name" value="Reg_factor_effector_dom_sf"/>
</dbReference>
<dbReference type="Proteomes" id="UP000254000">
    <property type="component" value="Unassembled WGS sequence"/>
</dbReference>
<keyword evidence="2" id="KW-0805">Transcription regulation</keyword>